<evidence type="ECO:0000256" key="1">
    <source>
        <dbReference type="SAM" id="MobiDB-lite"/>
    </source>
</evidence>
<protein>
    <submittedName>
        <fullName evidence="2">Uncharacterized protein</fullName>
    </submittedName>
</protein>
<sequence length="416" mass="45593">MDTDQGRPRKEPKEHTRLYRELLDAIEGSKETSTLETVSALFPNLTVKAEPEDETKTSSQVMDTDQGRPRKEPKENTRLYKEVLDAVEGSKETSTLETVTALFPNLTVTAEPEDESKTSSHVTPTNGLDRTASSPPREVSSKKMHVFGSEPSKPAHYTPPTSRLNKNESREVGAQHKEEPSNLFRAPLPSYPMLPRPTNSKMESDGPSTTQGYRSLDYSTKSSLPAKSKMESEAPSTTQGYRSLDCSTKSSLPAKSKMESDRPSTTQGHRSLDQYPSTQLSQLAYSEMEVKAPSKNVFAIEDWYKGVARTATPSAGAVVPLFNPTLPSQRTTRKSVAFESPASVTPSSLGNLFTSHNENRQTPVQLPNAESTIGKPVSDEKGDDGADGSEDAPQGRIRKHFGKVGRGFSKVMVRRG</sequence>
<name>A0A1Y6M3U0_ZYMTR</name>
<feature type="compositionally biased region" description="Basic and acidic residues" evidence="1">
    <location>
        <begin position="165"/>
        <end position="180"/>
    </location>
</feature>
<feature type="compositionally biased region" description="Polar residues" evidence="1">
    <location>
        <begin position="119"/>
        <end position="134"/>
    </location>
</feature>
<feature type="region of interest" description="Disordered" evidence="1">
    <location>
        <begin position="338"/>
        <end position="416"/>
    </location>
</feature>
<feature type="compositionally biased region" description="Polar residues" evidence="1">
    <location>
        <begin position="342"/>
        <end position="371"/>
    </location>
</feature>
<accession>A0A1Y6M3U0</accession>
<dbReference type="EMBL" id="LT882695">
    <property type="protein sequence ID" value="SMY30569.1"/>
    <property type="molecule type" value="Genomic_DNA"/>
</dbReference>
<dbReference type="Proteomes" id="UP000215453">
    <property type="component" value="Chromosome 20"/>
</dbReference>
<evidence type="ECO:0000313" key="3">
    <source>
        <dbReference type="Proteomes" id="UP000215453"/>
    </source>
</evidence>
<feature type="region of interest" description="Disordered" evidence="1">
    <location>
        <begin position="46"/>
        <end position="77"/>
    </location>
</feature>
<proteinExistence type="predicted"/>
<dbReference type="AlphaFoldDB" id="A0A1Y6M3U0"/>
<feature type="compositionally biased region" description="Polar residues" evidence="1">
    <location>
        <begin position="234"/>
        <end position="253"/>
    </location>
</feature>
<feature type="compositionally biased region" description="Polar residues" evidence="1">
    <location>
        <begin position="263"/>
        <end position="278"/>
    </location>
</feature>
<organism evidence="2 3">
    <name type="scientific">Zymoseptoria tritici ST99CH_1A5</name>
    <dbReference type="NCBI Taxonomy" id="1276529"/>
    <lineage>
        <taxon>Eukaryota</taxon>
        <taxon>Fungi</taxon>
        <taxon>Dikarya</taxon>
        <taxon>Ascomycota</taxon>
        <taxon>Pezizomycotina</taxon>
        <taxon>Dothideomycetes</taxon>
        <taxon>Dothideomycetidae</taxon>
        <taxon>Mycosphaerellales</taxon>
        <taxon>Mycosphaerellaceae</taxon>
        <taxon>Zymoseptoria</taxon>
    </lineage>
</organism>
<gene>
    <name evidence="2" type="ORF">ZT1A5_G12023</name>
</gene>
<feature type="region of interest" description="Disordered" evidence="1">
    <location>
        <begin position="108"/>
        <end position="278"/>
    </location>
</feature>
<feature type="compositionally biased region" description="Polar residues" evidence="1">
    <location>
        <begin position="197"/>
        <end position="225"/>
    </location>
</feature>
<feature type="compositionally biased region" description="Basic and acidic residues" evidence="1">
    <location>
        <begin position="65"/>
        <end position="77"/>
    </location>
</feature>
<reference evidence="2 3" key="1">
    <citation type="submission" date="2016-10" db="EMBL/GenBank/DDBJ databases">
        <authorList>
            <person name="Varghese N."/>
        </authorList>
    </citation>
    <scope>NUCLEOTIDE SEQUENCE [LARGE SCALE GENOMIC DNA]</scope>
</reference>
<evidence type="ECO:0000313" key="2">
    <source>
        <dbReference type="EMBL" id="SMY30569.1"/>
    </source>
</evidence>